<keyword evidence="19" id="KW-1185">Reference proteome</keyword>
<gene>
    <name evidence="18" type="ORF">Ciccas_000635</name>
</gene>
<evidence type="ECO:0000256" key="10">
    <source>
        <dbReference type="ARBA" id="ARBA00022833"/>
    </source>
</evidence>
<dbReference type="GO" id="GO:0006508">
    <property type="term" value="P:proteolysis"/>
    <property type="evidence" value="ECO:0007669"/>
    <property type="project" value="UniProtKB-KW"/>
</dbReference>
<comment type="subcellular location">
    <subcellularLocation>
        <location evidence="2">Chromosome</location>
    </subcellularLocation>
    <subcellularLocation>
        <location evidence="1">Nucleus</location>
    </subcellularLocation>
</comment>
<evidence type="ECO:0000256" key="12">
    <source>
        <dbReference type="ARBA" id="ARBA00023204"/>
    </source>
</evidence>
<feature type="region of interest" description="Disordered" evidence="15">
    <location>
        <begin position="266"/>
        <end position="313"/>
    </location>
</feature>
<evidence type="ECO:0000256" key="5">
    <source>
        <dbReference type="ARBA" id="ARBA00022670"/>
    </source>
</evidence>
<organism evidence="18 19">
    <name type="scientific">Cichlidogyrus casuarinus</name>
    <dbReference type="NCBI Taxonomy" id="1844966"/>
    <lineage>
        <taxon>Eukaryota</taxon>
        <taxon>Metazoa</taxon>
        <taxon>Spiralia</taxon>
        <taxon>Lophotrochozoa</taxon>
        <taxon>Platyhelminthes</taxon>
        <taxon>Monogenea</taxon>
        <taxon>Monopisthocotylea</taxon>
        <taxon>Dactylogyridea</taxon>
        <taxon>Ancyrocephalidae</taxon>
        <taxon>Cichlidogyrus</taxon>
    </lineage>
</organism>
<evidence type="ECO:0000313" key="19">
    <source>
        <dbReference type="Proteomes" id="UP001626550"/>
    </source>
</evidence>
<dbReference type="GO" id="GO:0008237">
    <property type="term" value="F:metallopeptidase activity"/>
    <property type="evidence" value="ECO:0007669"/>
    <property type="project" value="UniProtKB-KW"/>
</dbReference>
<evidence type="ECO:0000313" key="18">
    <source>
        <dbReference type="EMBL" id="KAL3320699.1"/>
    </source>
</evidence>
<keyword evidence="10" id="KW-0862">Zinc</keyword>
<keyword evidence="11" id="KW-0482">Metalloprotease</keyword>
<keyword evidence="8" id="KW-0863">Zinc-finger</keyword>
<dbReference type="AlphaFoldDB" id="A0ABD2QMD0"/>
<dbReference type="GO" id="GO:0005694">
    <property type="term" value="C:chromosome"/>
    <property type="evidence" value="ECO:0007669"/>
    <property type="project" value="UniProtKB-SubCell"/>
</dbReference>
<evidence type="ECO:0000256" key="13">
    <source>
        <dbReference type="ARBA" id="ARBA00023242"/>
    </source>
</evidence>
<evidence type="ECO:0000256" key="2">
    <source>
        <dbReference type="ARBA" id="ARBA00004286"/>
    </source>
</evidence>
<comment type="similarity">
    <text evidence="3">Belongs to the Spartan family.</text>
</comment>
<reference evidence="18 19" key="1">
    <citation type="submission" date="2024-11" db="EMBL/GenBank/DDBJ databases">
        <title>Adaptive evolution of stress response genes in parasites aligns with host niche diversity.</title>
        <authorList>
            <person name="Hahn C."/>
            <person name="Resl P."/>
        </authorList>
    </citation>
    <scope>NUCLEOTIDE SEQUENCE [LARGE SCALE GENOMIC DNA]</scope>
    <source>
        <strain evidence="18">EGGRZ-B1_66</strain>
        <tissue evidence="18">Body</tissue>
    </source>
</reference>
<dbReference type="EMBL" id="JBJKFK010000036">
    <property type="protein sequence ID" value="KAL3320699.1"/>
    <property type="molecule type" value="Genomic_DNA"/>
</dbReference>
<keyword evidence="13" id="KW-0539">Nucleus</keyword>
<evidence type="ECO:0000256" key="6">
    <source>
        <dbReference type="ARBA" id="ARBA00022723"/>
    </source>
</evidence>
<evidence type="ECO:0000256" key="7">
    <source>
        <dbReference type="ARBA" id="ARBA00022763"/>
    </source>
</evidence>
<dbReference type="SMART" id="SM00734">
    <property type="entry name" value="ZnF_Rad18"/>
    <property type="match status" value="1"/>
</dbReference>
<dbReference type="Pfam" id="PF22934">
    <property type="entry name" value="SPRTN_ZBD"/>
    <property type="match status" value="1"/>
</dbReference>
<keyword evidence="5" id="KW-0645">Protease</keyword>
<dbReference type="InterPro" id="IPR006640">
    <property type="entry name" value="SprT-like_domain"/>
</dbReference>
<sequence length="484" mass="54803">MDSLYLKEYEKEPDENVGIHFEILHYQKYISDTISLVDPVWENIDPIPDIYAMFQAYDNRFFQGKLCSVELKWSPRMYTCAGICVYQGRGGLCSIRLSEALLKFRPRKDLVETLLHEMIHAFLFITSRDFDREGHGPNFQHHMHRINKEAGTKITIYHSFHDEVRNYKVHWWRCNGPCQDRKPFFGWVKRTMNRAPGPNDTWWKLHKQSCNGEFIKVKEPENFNQKTRRKAADSGQIQANVKRKLQKTNEDSSQVDIRKFLSPTKTQASNSNFPHLSIVSSPVSGLGEKNKKDSEDSTQVEIRTFSSPTKAQSSSHLIDSKSIDAINSLAAKKKRIPKIKNDPSQLDIRKFLSPKKSHATISYSISSISGLPIVPFSGTGQTLGSKSNKEDQRNIFLDLLSSENLSTKTSNTSESEPLVTTYPTSAISGLPVIPFSGSGQNLGGISSSEKTRDIPVNPQFVDCPSCILRVPFAELNIHLDTCLS</sequence>
<feature type="compositionally biased region" description="Polar residues" evidence="15">
    <location>
        <begin position="266"/>
        <end position="283"/>
    </location>
</feature>
<comment type="caution">
    <text evidence="18">The sequence shown here is derived from an EMBL/GenBank/DDBJ whole genome shotgun (WGS) entry which is preliminary data.</text>
</comment>
<evidence type="ECO:0000256" key="15">
    <source>
        <dbReference type="SAM" id="MobiDB-lite"/>
    </source>
</evidence>
<keyword evidence="6" id="KW-0479">Metal-binding</keyword>
<dbReference type="GO" id="GO:0008270">
    <property type="term" value="F:zinc ion binding"/>
    <property type="evidence" value="ECO:0007669"/>
    <property type="project" value="UniProtKB-KW"/>
</dbReference>
<evidence type="ECO:0000256" key="4">
    <source>
        <dbReference type="ARBA" id="ARBA00022454"/>
    </source>
</evidence>
<evidence type="ECO:0000256" key="11">
    <source>
        <dbReference type="ARBA" id="ARBA00023049"/>
    </source>
</evidence>
<name>A0ABD2QMD0_9PLAT</name>
<feature type="domain" description="UBZ4-type" evidence="17">
    <location>
        <begin position="460"/>
        <end position="483"/>
    </location>
</feature>
<dbReference type="PANTHER" id="PTHR21220">
    <property type="entry name" value="DNA-DEPENDENT METALLOPROTEASE SPRTN"/>
    <property type="match status" value="1"/>
</dbReference>
<dbReference type="SMART" id="SM00731">
    <property type="entry name" value="SprT"/>
    <property type="match status" value="1"/>
</dbReference>
<feature type="compositionally biased region" description="Polar residues" evidence="15">
    <location>
        <begin position="297"/>
        <end position="313"/>
    </location>
</feature>
<keyword evidence="12" id="KW-0234">DNA repair</keyword>
<dbReference type="Pfam" id="PF10263">
    <property type="entry name" value="SprT-like"/>
    <property type="match status" value="1"/>
</dbReference>
<dbReference type="GO" id="GO:0006281">
    <property type="term" value="P:DNA repair"/>
    <property type="evidence" value="ECO:0007669"/>
    <property type="project" value="UniProtKB-KW"/>
</dbReference>
<evidence type="ECO:0000259" key="17">
    <source>
        <dbReference type="SMART" id="SM00734"/>
    </source>
</evidence>
<feature type="domain" description="SprT-like" evidence="16">
    <location>
        <begin position="48"/>
        <end position="217"/>
    </location>
</feature>
<dbReference type="GO" id="GO:0005634">
    <property type="term" value="C:nucleus"/>
    <property type="evidence" value="ECO:0007669"/>
    <property type="project" value="UniProtKB-SubCell"/>
</dbReference>
<proteinExistence type="inferred from homology"/>
<keyword evidence="4" id="KW-0158">Chromosome</keyword>
<keyword evidence="9" id="KW-0378">Hydrolase</keyword>
<evidence type="ECO:0000256" key="9">
    <source>
        <dbReference type="ARBA" id="ARBA00022801"/>
    </source>
</evidence>
<dbReference type="InterPro" id="IPR006642">
    <property type="entry name" value="Rad18_UBZ4"/>
</dbReference>
<accession>A0ABD2QMD0</accession>
<evidence type="ECO:0000256" key="14">
    <source>
        <dbReference type="ARBA" id="ARBA00030396"/>
    </source>
</evidence>
<dbReference type="InterPro" id="IPR055220">
    <property type="entry name" value="SPRTN_ZBD"/>
</dbReference>
<evidence type="ECO:0000256" key="8">
    <source>
        <dbReference type="ARBA" id="ARBA00022771"/>
    </source>
</evidence>
<protein>
    <recommendedName>
        <fullName evidence="14">Protein with SprT-like domain at the N terminus</fullName>
    </recommendedName>
</protein>
<evidence type="ECO:0000256" key="1">
    <source>
        <dbReference type="ARBA" id="ARBA00004123"/>
    </source>
</evidence>
<dbReference type="PANTHER" id="PTHR21220:SF0">
    <property type="entry name" value="DNA-DEPENDENT METALLOPROTEASE SPRTN"/>
    <property type="match status" value="1"/>
</dbReference>
<dbReference type="InterPro" id="IPR044245">
    <property type="entry name" value="Spartan"/>
</dbReference>
<evidence type="ECO:0000256" key="3">
    <source>
        <dbReference type="ARBA" id="ARBA00010724"/>
    </source>
</evidence>
<keyword evidence="7" id="KW-0227">DNA damage</keyword>
<dbReference type="Proteomes" id="UP001626550">
    <property type="component" value="Unassembled WGS sequence"/>
</dbReference>
<evidence type="ECO:0000259" key="16">
    <source>
        <dbReference type="SMART" id="SM00731"/>
    </source>
</evidence>